<dbReference type="Pfam" id="PF01575">
    <property type="entry name" value="MaoC_dehydratas"/>
    <property type="match status" value="1"/>
</dbReference>
<name>A0ABP6UYN8_9PSEU</name>
<dbReference type="PANTHER" id="PTHR43664">
    <property type="entry name" value="MONOAMINE OXIDASE-RELATED"/>
    <property type="match status" value="1"/>
</dbReference>
<feature type="domain" description="MaoC-like" evidence="3">
    <location>
        <begin position="21"/>
        <end position="130"/>
    </location>
</feature>
<dbReference type="SUPFAM" id="SSF54637">
    <property type="entry name" value="Thioesterase/thiol ester dehydrase-isomerase"/>
    <property type="match status" value="1"/>
</dbReference>
<dbReference type="PANTHER" id="PTHR43664:SF1">
    <property type="entry name" value="BETA-METHYLMALYL-COA DEHYDRATASE"/>
    <property type="match status" value="1"/>
</dbReference>
<sequence length="159" mass="17311">MVSEWVDPAVRWFDDFAEGDVVVTRGRTVDVGDLTVFAGLTGDHYPLHTDEQSVAKTQFGTRIAHGPLTFSLAVGLVGLSGFYGDAIVALLGIDGLRAKMPVLPGDTIHVRGTVLAREHRDGSRFGAITVGYSVLNQREEEVMYFEQKMLAKCKKGNEA</sequence>
<dbReference type="InterPro" id="IPR002539">
    <property type="entry name" value="MaoC-like_dom"/>
</dbReference>
<dbReference type="InterPro" id="IPR029069">
    <property type="entry name" value="HotDog_dom_sf"/>
</dbReference>
<keyword evidence="2" id="KW-0472">Membrane</keyword>
<comment type="caution">
    <text evidence="4">The sequence shown here is derived from an EMBL/GenBank/DDBJ whole genome shotgun (WGS) entry which is preliminary data.</text>
</comment>
<accession>A0ABP6UYN8</accession>
<dbReference type="Proteomes" id="UP001500689">
    <property type="component" value="Unassembled WGS sequence"/>
</dbReference>
<comment type="similarity">
    <text evidence="1">Belongs to the enoyl-CoA hydratase/isomerase family.</text>
</comment>
<evidence type="ECO:0000313" key="4">
    <source>
        <dbReference type="EMBL" id="GAA3523014.1"/>
    </source>
</evidence>
<feature type="transmembrane region" description="Helical" evidence="2">
    <location>
        <begin position="70"/>
        <end position="93"/>
    </location>
</feature>
<evidence type="ECO:0000256" key="2">
    <source>
        <dbReference type="SAM" id="Phobius"/>
    </source>
</evidence>
<evidence type="ECO:0000259" key="3">
    <source>
        <dbReference type="Pfam" id="PF01575"/>
    </source>
</evidence>
<gene>
    <name evidence="4" type="ORF">GCM10022222_01170</name>
</gene>
<keyword evidence="2" id="KW-1133">Transmembrane helix</keyword>
<dbReference type="Gene3D" id="3.10.129.10">
    <property type="entry name" value="Hotdog Thioesterase"/>
    <property type="match status" value="1"/>
</dbReference>
<evidence type="ECO:0000256" key="1">
    <source>
        <dbReference type="ARBA" id="ARBA00005254"/>
    </source>
</evidence>
<reference evidence="5" key="1">
    <citation type="journal article" date="2019" name="Int. J. Syst. Evol. Microbiol.">
        <title>The Global Catalogue of Microorganisms (GCM) 10K type strain sequencing project: providing services to taxonomists for standard genome sequencing and annotation.</title>
        <authorList>
            <consortium name="The Broad Institute Genomics Platform"/>
            <consortium name="The Broad Institute Genome Sequencing Center for Infectious Disease"/>
            <person name="Wu L."/>
            <person name="Ma J."/>
        </authorList>
    </citation>
    <scope>NUCLEOTIDE SEQUENCE [LARGE SCALE GENOMIC DNA]</scope>
    <source>
        <strain evidence="5">JCM 16898</strain>
    </source>
</reference>
<protein>
    <submittedName>
        <fullName evidence="4">MaoC family dehydratase</fullName>
    </submittedName>
</protein>
<keyword evidence="2" id="KW-0812">Transmembrane</keyword>
<keyword evidence="5" id="KW-1185">Reference proteome</keyword>
<organism evidence="4 5">
    <name type="scientific">Amycolatopsis ultiminotia</name>
    <dbReference type="NCBI Taxonomy" id="543629"/>
    <lineage>
        <taxon>Bacteria</taxon>
        <taxon>Bacillati</taxon>
        <taxon>Actinomycetota</taxon>
        <taxon>Actinomycetes</taxon>
        <taxon>Pseudonocardiales</taxon>
        <taxon>Pseudonocardiaceae</taxon>
        <taxon>Amycolatopsis</taxon>
    </lineage>
</organism>
<evidence type="ECO:0000313" key="5">
    <source>
        <dbReference type="Proteomes" id="UP001500689"/>
    </source>
</evidence>
<dbReference type="InterPro" id="IPR052342">
    <property type="entry name" value="MCH/BMMD"/>
</dbReference>
<dbReference type="EMBL" id="BAAAZN010000001">
    <property type="protein sequence ID" value="GAA3523014.1"/>
    <property type="molecule type" value="Genomic_DNA"/>
</dbReference>
<proteinExistence type="inferred from homology"/>